<dbReference type="InterPro" id="IPR001173">
    <property type="entry name" value="Glyco_trans_2-like"/>
</dbReference>
<evidence type="ECO:0000256" key="6">
    <source>
        <dbReference type="SAM" id="Phobius"/>
    </source>
</evidence>
<keyword evidence="3 6" id="KW-0812">Transmembrane</keyword>
<feature type="domain" description="GtrA/DPMS transmembrane" evidence="8">
    <location>
        <begin position="243"/>
        <end position="356"/>
    </location>
</feature>
<organism evidence="9 10">
    <name type="scientific">Luteococcus sanguinis</name>
    <dbReference type="NCBI Taxonomy" id="174038"/>
    <lineage>
        <taxon>Bacteria</taxon>
        <taxon>Bacillati</taxon>
        <taxon>Actinomycetota</taxon>
        <taxon>Actinomycetes</taxon>
        <taxon>Propionibacteriales</taxon>
        <taxon>Propionibacteriaceae</taxon>
        <taxon>Luteococcus</taxon>
    </lineage>
</organism>
<evidence type="ECO:0000256" key="2">
    <source>
        <dbReference type="ARBA" id="ARBA00006739"/>
    </source>
</evidence>
<keyword evidence="4 6" id="KW-1133">Transmembrane helix</keyword>
<dbReference type="EMBL" id="JBHSUA010000007">
    <property type="protein sequence ID" value="MFC6395714.1"/>
    <property type="molecule type" value="Genomic_DNA"/>
</dbReference>
<keyword evidence="5 6" id="KW-0472">Membrane</keyword>
<proteinExistence type="inferred from homology"/>
<name>A0ABW1WWX2_9ACTN</name>
<evidence type="ECO:0000256" key="3">
    <source>
        <dbReference type="ARBA" id="ARBA00022692"/>
    </source>
</evidence>
<protein>
    <submittedName>
        <fullName evidence="9">Bifunctional glycosyltransferase family 2/GtrA family protein</fullName>
    </submittedName>
</protein>
<evidence type="ECO:0000256" key="1">
    <source>
        <dbReference type="ARBA" id="ARBA00004141"/>
    </source>
</evidence>
<evidence type="ECO:0000259" key="7">
    <source>
        <dbReference type="Pfam" id="PF00535"/>
    </source>
</evidence>
<feature type="transmembrane region" description="Helical" evidence="6">
    <location>
        <begin position="307"/>
        <end position="325"/>
    </location>
</feature>
<dbReference type="InterPro" id="IPR029044">
    <property type="entry name" value="Nucleotide-diphossugar_trans"/>
</dbReference>
<evidence type="ECO:0000313" key="10">
    <source>
        <dbReference type="Proteomes" id="UP001596266"/>
    </source>
</evidence>
<comment type="similarity">
    <text evidence="2">Belongs to the glycosyltransferase 2 family.</text>
</comment>
<evidence type="ECO:0000313" key="9">
    <source>
        <dbReference type="EMBL" id="MFC6395714.1"/>
    </source>
</evidence>
<accession>A0ABW1WWX2</accession>
<reference evidence="10" key="1">
    <citation type="journal article" date="2019" name="Int. J. Syst. Evol. Microbiol.">
        <title>The Global Catalogue of Microorganisms (GCM) 10K type strain sequencing project: providing services to taxonomists for standard genome sequencing and annotation.</title>
        <authorList>
            <consortium name="The Broad Institute Genomics Platform"/>
            <consortium name="The Broad Institute Genome Sequencing Center for Infectious Disease"/>
            <person name="Wu L."/>
            <person name="Ma J."/>
        </authorList>
    </citation>
    <scope>NUCLEOTIDE SEQUENCE [LARGE SCALE GENOMIC DNA]</scope>
    <source>
        <strain evidence="10">CGMCC 1.15277</strain>
    </source>
</reference>
<evidence type="ECO:0000256" key="5">
    <source>
        <dbReference type="ARBA" id="ARBA00023136"/>
    </source>
</evidence>
<feature type="domain" description="Glycosyltransferase 2-like" evidence="7">
    <location>
        <begin position="14"/>
        <end position="141"/>
    </location>
</feature>
<dbReference type="InterPro" id="IPR050256">
    <property type="entry name" value="Glycosyltransferase_2"/>
</dbReference>
<dbReference type="CDD" id="cd04179">
    <property type="entry name" value="DPM_DPG-synthase_like"/>
    <property type="match status" value="1"/>
</dbReference>
<keyword evidence="10" id="KW-1185">Reference proteome</keyword>
<dbReference type="PANTHER" id="PTHR48090">
    <property type="entry name" value="UNDECAPRENYL-PHOSPHATE 4-DEOXY-4-FORMAMIDO-L-ARABINOSE TRANSFERASE-RELATED"/>
    <property type="match status" value="1"/>
</dbReference>
<dbReference type="PANTHER" id="PTHR48090:SF7">
    <property type="entry name" value="RFBJ PROTEIN"/>
    <property type="match status" value="1"/>
</dbReference>
<dbReference type="SUPFAM" id="SSF53448">
    <property type="entry name" value="Nucleotide-diphospho-sugar transferases"/>
    <property type="match status" value="1"/>
</dbReference>
<dbReference type="RefSeq" id="WP_343884409.1">
    <property type="nucleotide sequence ID" value="NZ_BAAAKI010000002.1"/>
</dbReference>
<gene>
    <name evidence="9" type="ORF">ACFP57_01720</name>
</gene>
<dbReference type="Pfam" id="PF00535">
    <property type="entry name" value="Glycos_transf_2"/>
    <property type="match status" value="1"/>
</dbReference>
<dbReference type="Proteomes" id="UP001596266">
    <property type="component" value="Unassembled WGS sequence"/>
</dbReference>
<dbReference type="Gene3D" id="3.90.550.10">
    <property type="entry name" value="Spore Coat Polysaccharide Biosynthesis Protein SpsA, Chain A"/>
    <property type="match status" value="1"/>
</dbReference>
<evidence type="ECO:0000259" key="8">
    <source>
        <dbReference type="Pfam" id="PF04138"/>
    </source>
</evidence>
<feature type="transmembrane region" description="Helical" evidence="6">
    <location>
        <begin position="268"/>
        <end position="287"/>
    </location>
</feature>
<evidence type="ECO:0000256" key="4">
    <source>
        <dbReference type="ARBA" id="ARBA00022989"/>
    </source>
</evidence>
<dbReference type="InterPro" id="IPR007267">
    <property type="entry name" value="GtrA_DPMS_TM"/>
</dbReference>
<comment type="subcellular location">
    <subcellularLocation>
        <location evidence="1">Membrane</location>
        <topology evidence="1">Multi-pass membrane protein</topology>
    </subcellularLocation>
</comment>
<sequence length="427" mass="45589">MSAAAVPSTRDVVVLVPAYEPDTRLAELVDTLSRTAPQHEVLVVDDGSGPEYDSIFALAEVAGATVVRFPTNRGKGAALRAGFAWVREHRAGRDVVCADCDGQHTPADIQSVAEGLRNDTDMVLGVRMFTGQVPARSRFGNDATRILFRWITGTSILDTQTGLRAYPARLLGWLEGIEGDRFEYELNLLLAAGDDHLSITQVPIETIYLADNESSHFRPLADSARIYRPLLAHGLRRSARQLRFAASSLTGFAIDTALLLVLQGALGSLLGALVVARVVSGAVNFTLNRHWVFRAEKQPLGRSLWRYLQLAVLLLVANYLLMLSFTSAGVSLPIAKVATEVSLVVTSYLGQALWVFARGHAGLHHSGLEESGHGTDKRASDAAAVRRGAAIASGGAVAGRPAGVATAGLGPALEPAAPVARHDRFLP</sequence>
<comment type="caution">
    <text evidence="9">The sequence shown here is derived from an EMBL/GenBank/DDBJ whole genome shotgun (WGS) entry which is preliminary data.</text>
</comment>
<dbReference type="Pfam" id="PF04138">
    <property type="entry name" value="GtrA_DPMS_TM"/>
    <property type="match status" value="1"/>
</dbReference>